<evidence type="ECO:0000313" key="2">
    <source>
        <dbReference type="Proteomes" id="UP000054477"/>
    </source>
</evidence>
<accession>A0A0C9X095</accession>
<dbReference type="STRING" id="1095629.A0A0C9X095"/>
<dbReference type="HOGENOM" id="CLU_052398_2_1_1"/>
<keyword evidence="2" id="KW-1185">Reference proteome</keyword>
<dbReference type="AlphaFoldDB" id="A0A0C9X095"/>
<dbReference type="EMBL" id="KN838781">
    <property type="protein sequence ID" value="KIJ94728.1"/>
    <property type="molecule type" value="Genomic_DNA"/>
</dbReference>
<sequence length="103" mass="12159">PSQFAIGKLKFFSFMELYLTEEGCSEAQESRKTLPEDAYGITWVNDLVALKPNAIPNANLTWRQMNISKNTMLWYMEICNWPQKHIELFAQFYFHLELDPMHP</sequence>
<gene>
    <name evidence="1" type="ORF">K443DRAFT_109920</name>
</gene>
<feature type="non-terminal residue" evidence="1">
    <location>
        <position position="1"/>
    </location>
</feature>
<protein>
    <submittedName>
        <fullName evidence="1">Uncharacterized protein</fullName>
    </submittedName>
</protein>
<evidence type="ECO:0000313" key="1">
    <source>
        <dbReference type="EMBL" id="KIJ94728.1"/>
    </source>
</evidence>
<organism evidence="1 2">
    <name type="scientific">Laccaria amethystina LaAM-08-1</name>
    <dbReference type="NCBI Taxonomy" id="1095629"/>
    <lineage>
        <taxon>Eukaryota</taxon>
        <taxon>Fungi</taxon>
        <taxon>Dikarya</taxon>
        <taxon>Basidiomycota</taxon>
        <taxon>Agaricomycotina</taxon>
        <taxon>Agaricomycetes</taxon>
        <taxon>Agaricomycetidae</taxon>
        <taxon>Agaricales</taxon>
        <taxon>Agaricineae</taxon>
        <taxon>Hydnangiaceae</taxon>
        <taxon>Laccaria</taxon>
    </lineage>
</organism>
<reference evidence="2" key="2">
    <citation type="submission" date="2015-01" db="EMBL/GenBank/DDBJ databases">
        <title>Evolutionary Origins and Diversification of the Mycorrhizal Mutualists.</title>
        <authorList>
            <consortium name="DOE Joint Genome Institute"/>
            <consortium name="Mycorrhizal Genomics Consortium"/>
            <person name="Kohler A."/>
            <person name="Kuo A."/>
            <person name="Nagy L.G."/>
            <person name="Floudas D."/>
            <person name="Copeland A."/>
            <person name="Barry K.W."/>
            <person name="Cichocki N."/>
            <person name="Veneault-Fourrey C."/>
            <person name="LaButti K."/>
            <person name="Lindquist E.A."/>
            <person name="Lipzen A."/>
            <person name="Lundell T."/>
            <person name="Morin E."/>
            <person name="Murat C."/>
            <person name="Riley R."/>
            <person name="Ohm R."/>
            <person name="Sun H."/>
            <person name="Tunlid A."/>
            <person name="Henrissat B."/>
            <person name="Grigoriev I.V."/>
            <person name="Hibbett D.S."/>
            <person name="Martin F."/>
        </authorList>
    </citation>
    <scope>NUCLEOTIDE SEQUENCE [LARGE SCALE GENOMIC DNA]</scope>
    <source>
        <strain evidence="2">LaAM-08-1</strain>
    </source>
</reference>
<reference evidence="1 2" key="1">
    <citation type="submission" date="2014-04" db="EMBL/GenBank/DDBJ databases">
        <authorList>
            <consortium name="DOE Joint Genome Institute"/>
            <person name="Kuo A."/>
            <person name="Kohler A."/>
            <person name="Nagy L.G."/>
            <person name="Floudas D."/>
            <person name="Copeland A."/>
            <person name="Barry K.W."/>
            <person name="Cichocki N."/>
            <person name="Veneault-Fourrey C."/>
            <person name="LaButti K."/>
            <person name="Lindquist E.A."/>
            <person name="Lipzen A."/>
            <person name="Lundell T."/>
            <person name="Morin E."/>
            <person name="Murat C."/>
            <person name="Sun H."/>
            <person name="Tunlid A."/>
            <person name="Henrissat B."/>
            <person name="Grigoriev I.V."/>
            <person name="Hibbett D.S."/>
            <person name="Martin F."/>
            <person name="Nordberg H.P."/>
            <person name="Cantor M.N."/>
            <person name="Hua S.X."/>
        </authorList>
    </citation>
    <scope>NUCLEOTIDE SEQUENCE [LARGE SCALE GENOMIC DNA]</scope>
    <source>
        <strain evidence="1 2">LaAM-08-1</strain>
    </source>
</reference>
<dbReference type="OrthoDB" id="2688210at2759"/>
<dbReference type="Proteomes" id="UP000054477">
    <property type="component" value="Unassembled WGS sequence"/>
</dbReference>
<name>A0A0C9X095_9AGAR</name>
<proteinExistence type="predicted"/>